<protein>
    <submittedName>
        <fullName evidence="3">Uncharacterized protein</fullName>
    </submittedName>
</protein>
<evidence type="ECO:0000256" key="1">
    <source>
        <dbReference type="SAM" id="MobiDB-lite"/>
    </source>
</evidence>
<name>A0A1S1R0T3_9ACTN</name>
<evidence type="ECO:0000313" key="3">
    <source>
        <dbReference type="EMBL" id="OHV38314.1"/>
    </source>
</evidence>
<proteinExistence type="predicted"/>
<feature type="region of interest" description="Disordered" evidence="1">
    <location>
        <begin position="714"/>
        <end position="808"/>
    </location>
</feature>
<feature type="compositionally biased region" description="Low complexity" evidence="1">
    <location>
        <begin position="788"/>
        <end position="800"/>
    </location>
</feature>
<feature type="region of interest" description="Disordered" evidence="1">
    <location>
        <begin position="1"/>
        <end position="34"/>
    </location>
</feature>
<keyword evidence="2" id="KW-0812">Transmembrane</keyword>
<dbReference type="EMBL" id="MBLM01000109">
    <property type="protein sequence ID" value="OHV38314.1"/>
    <property type="molecule type" value="Genomic_DNA"/>
</dbReference>
<organism evidence="3 4">
    <name type="scientific">Parafrankia colletiae</name>
    <dbReference type="NCBI Taxonomy" id="573497"/>
    <lineage>
        <taxon>Bacteria</taxon>
        <taxon>Bacillati</taxon>
        <taxon>Actinomycetota</taxon>
        <taxon>Actinomycetes</taxon>
        <taxon>Frankiales</taxon>
        <taxon>Frankiaceae</taxon>
        <taxon>Parafrankia</taxon>
    </lineage>
</organism>
<feature type="compositionally biased region" description="Basic and acidic residues" evidence="1">
    <location>
        <begin position="771"/>
        <end position="781"/>
    </location>
</feature>
<gene>
    <name evidence="3" type="ORF">CC117_15290</name>
</gene>
<reference evidence="4" key="1">
    <citation type="submission" date="2016-07" db="EMBL/GenBank/DDBJ databases">
        <title>Sequence Frankia sp. strain CcI1.17.</title>
        <authorList>
            <person name="Ghodhbane-Gtari F."/>
            <person name="Swanson E."/>
            <person name="Gueddou A."/>
            <person name="Morris K."/>
            <person name="Hezbri K."/>
            <person name="Ktari A."/>
            <person name="Nouioui I."/>
            <person name="Abebe-Akele F."/>
            <person name="Simpson S."/>
            <person name="Thomas K."/>
            <person name="Gtari M."/>
            <person name="Tisa L.S."/>
            <person name="Hurst S."/>
        </authorList>
    </citation>
    <scope>NUCLEOTIDE SEQUENCE [LARGE SCALE GENOMIC DNA]</scope>
    <source>
        <strain evidence="4">Cc1.17</strain>
    </source>
</reference>
<keyword evidence="2" id="KW-1133">Transmembrane helix</keyword>
<feature type="compositionally biased region" description="Basic and acidic residues" evidence="1">
    <location>
        <begin position="723"/>
        <end position="732"/>
    </location>
</feature>
<feature type="transmembrane region" description="Helical" evidence="2">
    <location>
        <begin position="678"/>
        <end position="700"/>
    </location>
</feature>
<dbReference type="AlphaFoldDB" id="A0A1S1R0T3"/>
<evidence type="ECO:0000313" key="4">
    <source>
        <dbReference type="Proteomes" id="UP000179627"/>
    </source>
</evidence>
<dbReference type="Proteomes" id="UP000179627">
    <property type="component" value="Unassembled WGS sequence"/>
</dbReference>
<keyword evidence="4" id="KW-1185">Reference proteome</keyword>
<comment type="caution">
    <text evidence="3">The sequence shown here is derived from an EMBL/GenBank/DDBJ whole genome shotgun (WGS) entry which is preliminary data.</text>
</comment>
<evidence type="ECO:0000256" key="2">
    <source>
        <dbReference type="SAM" id="Phobius"/>
    </source>
</evidence>
<dbReference type="InterPro" id="IPR046112">
    <property type="entry name" value="DUF6049"/>
</dbReference>
<keyword evidence="2" id="KW-0472">Membrane</keyword>
<feature type="compositionally biased region" description="Low complexity" evidence="1">
    <location>
        <begin position="13"/>
        <end position="33"/>
    </location>
</feature>
<sequence>MGIATGPPVTIQSVTRTSPGTTGTVPSGTMPPGANLPIRLTLTQVSAPSAASPLLQVSGSVLVQGTDRVTGLGIALDVGSAVRSRDDLGRLSQGERVPTVQYRNLAGGLLDSAGTMLGSPFRAEADVSRYVPPTGVAVHPVQIRVVGRVNGRAEDTVATATTFMVLSAPRVTARTQVLTVVPLASPPRLRSDGLLTDDGLRAEIAEGGGLRELLEAVYATAAILPSGPPTVALGVDPTLVQALLLMQEDYSFAAPEGPKAGRADPEAGAFLDMIKQYADLGGTVFALPYGDVDLPSLVHADQLDALQYSVNTGQTVIAELLGVDPQRIRDIAFPADGIVDAPTVNVLSANGAGTVIVDDELLPAARSVTHTPSAGVTLATDTGQIHALAADHRLADLVTGYEGSEADRGVALARFRAELAMITFERLRASRSASGSVVLALPRDASRIPQGWLAEILRTIESPYSTAIGIQAVTDPALDGTRQRAGLTYPEALRERELPVDYVDGVGEVRDKVQTLASLFCPATPAAPAAPLACQQTERLKNTLITGLSAAWRTDRPAGVSLVQQADGEATGFRDGVRVVGSQMVNLTSSRGRVPVTLENSTPWDVTVVLKIVSSDRGRLISAPEVARRLIAGQKDQIEIEVDAESAGTFPIDIRLETADGRTLGPEAAARVLVRSTVYGAIATTITVGAIGVLMVAVVVRQLRRLRAWSRQRALAGGAGSPDHPDPSRPDAGRPGPSRAGSEWADQATLPLRGNPSGAPERDPYPPGLDRFPHHPGDPDHGPTVPWGPDRPAAPAGSGPRPRRRDGR</sequence>
<accession>A0A1S1R0T3</accession>
<dbReference type="Pfam" id="PF19516">
    <property type="entry name" value="DUF6049"/>
    <property type="match status" value="1"/>
</dbReference>